<dbReference type="InterPro" id="IPR027385">
    <property type="entry name" value="Beta-barrel_OMP"/>
</dbReference>
<dbReference type="SUPFAM" id="SSF56925">
    <property type="entry name" value="OMPA-like"/>
    <property type="match status" value="1"/>
</dbReference>
<dbReference type="OrthoDB" id="945117at2"/>
<name>A0A2P8G5N0_9BACT</name>
<evidence type="ECO:0000313" key="5">
    <source>
        <dbReference type="Proteomes" id="UP000241964"/>
    </source>
</evidence>
<evidence type="ECO:0000256" key="1">
    <source>
        <dbReference type="ARBA" id="ARBA00022729"/>
    </source>
</evidence>
<proteinExistence type="predicted"/>
<dbReference type="InterPro" id="IPR011250">
    <property type="entry name" value="OMP/PagP_B-barrel"/>
</dbReference>
<evidence type="ECO:0000259" key="3">
    <source>
        <dbReference type="Pfam" id="PF13505"/>
    </source>
</evidence>
<evidence type="ECO:0000313" key="4">
    <source>
        <dbReference type="EMBL" id="PSL29282.1"/>
    </source>
</evidence>
<protein>
    <submittedName>
        <fullName evidence="4">Outer membrane protein</fullName>
    </submittedName>
</protein>
<dbReference type="AlphaFoldDB" id="A0A2P8G5N0"/>
<organism evidence="4 5">
    <name type="scientific">Dyadobacter jiangsuensis</name>
    <dbReference type="NCBI Taxonomy" id="1591085"/>
    <lineage>
        <taxon>Bacteria</taxon>
        <taxon>Pseudomonadati</taxon>
        <taxon>Bacteroidota</taxon>
        <taxon>Cytophagia</taxon>
        <taxon>Cytophagales</taxon>
        <taxon>Spirosomataceae</taxon>
        <taxon>Dyadobacter</taxon>
    </lineage>
</organism>
<sequence>MKKILLCTLVCFLLFSDNLFAQQNENVDQTGELTEIPTYKNLKKWAITFSLNGSANNSKQKAGWSITPQAGYLIADRLAVGLQLSVANRFSKEERSWMSLKSGGIKEYAFTPELYARYYVLPFRITPFVQLSSGYNLGKFTARDDFFDKTISVSTNNYVMFGAVGLSLRVGKSVGLQAQYNLPIVVDPETNEMIRGNRFRLGFSLYFR</sequence>
<comment type="caution">
    <text evidence="4">The sequence shown here is derived from an EMBL/GenBank/DDBJ whole genome shotgun (WGS) entry which is preliminary data.</text>
</comment>
<dbReference type="RefSeq" id="WP_106595580.1">
    <property type="nucleotide sequence ID" value="NZ_PYAS01000005.1"/>
</dbReference>
<dbReference type="Proteomes" id="UP000241964">
    <property type="component" value="Unassembled WGS sequence"/>
</dbReference>
<dbReference type="EMBL" id="PYAS01000005">
    <property type="protein sequence ID" value="PSL29282.1"/>
    <property type="molecule type" value="Genomic_DNA"/>
</dbReference>
<keyword evidence="5" id="KW-1185">Reference proteome</keyword>
<gene>
    <name evidence="4" type="ORF">CLV60_105119</name>
</gene>
<keyword evidence="1 2" id="KW-0732">Signal</keyword>
<reference evidence="4 5" key="1">
    <citation type="submission" date="2018-03" db="EMBL/GenBank/DDBJ databases">
        <title>Genomic Encyclopedia of Archaeal and Bacterial Type Strains, Phase II (KMG-II): from individual species to whole genera.</title>
        <authorList>
            <person name="Goeker M."/>
        </authorList>
    </citation>
    <scope>NUCLEOTIDE SEQUENCE [LARGE SCALE GENOMIC DNA]</scope>
    <source>
        <strain evidence="4 5">DSM 29057</strain>
    </source>
</reference>
<accession>A0A2P8G5N0</accession>
<feature type="signal peptide" evidence="2">
    <location>
        <begin position="1"/>
        <end position="21"/>
    </location>
</feature>
<dbReference type="Pfam" id="PF13505">
    <property type="entry name" value="OMP_b-brl"/>
    <property type="match status" value="1"/>
</dbReference>
<dbReference type="Gene3D" id="2.40.160.20">
    <property type="match status" value="1"/>
</dbReference>
<feature type="chain" id="PRO_5015155012" evidence="2">
    <location>
        <begin position="22"/>
        <end position="208"/>
    </location>
</feature>
<feature type="domain" description="Outer membrane protein beta-barrel" evidence="3">
    <location>
        <begin position="51"/>
        <end position="207"/>
    </location>
</feature>
<evidence type="ECO:0000256" key="2">
    <source>
        <dbReference type="SAM" id="SignalP"/>
    </source>
</evidence>